<keyword evidence="8" id="KW-0449">Lipoprotein</keyword>
<sequence>MLCCASDESREQRRIDKAINEQIQKDKRYARKEIKLLLMGTGESGKSTFIKQMRIIHGKGFTVEDRKKFKELVVQNIFMGIQSLANAIIPLGLDGGCHMASDLKAKIKRLNAIEYRTATELTDEFAQIIAEMWQEPIIQSCYKRRNEFQLSDSAAFFLNSLSRITDPGYIPTEMDVLRVRVPTSGIHEYCFELENKLYFRMVDVGGQRSERRKWLHCFENVTSIIFLVAISEYDQKLMECAVENRLAESRNLFFRLVSFKWFQQASIILFLNKTDLLEEKVLHSDIADYFPTFTGQRRSADDAKNFIRSMFMDDDEMSTKNIYTYFTCATGSISSTEMALERLYFDWPWGCRHLVMIAASWADWTPQVLFPVKEEGGKEVWMAAFELPSPGIYRHYRRRPQEYNGFAGICSSMIAHYVTLTLDVPEPDAAGHEFVDAPVASSAAPPHSLVAPWMHGAMPDWLRDTCKDVNKLSSVVNWGYKAPLQSSKTYQVVMIRHGESEWNKENRFCGWFDAGLSAKGVEEAKAGGKALKDAGY</sequence>
<comment type="function">
    <text evidence="12">Guanine nucleotide-binding proteins (G proteins) are involved as modulators or transducers in various transmembrane signaling systems.</text>
</comment>
<dbReference type="Pfam" id="PF00503">
    <property type="entry name" value="G-alpha"/>
    <property type="match status" value="1"/>
</dbReference>
<keyword evidence="5 9" id="KW-0342">GTP-binding</keyword>
<dbReference type="AlphaFoldDB" id="A0A553NC58"/>
<dbReference type="GO" id="GO:0016791">
    <property type="term" value="F:phosphatase activity"/>
    <property type="evidence" value="ECO:0007669"/>
    <property type="project" value="UniProtKB-ARBA"/>
</dbReference>
<dbReference type="GO" id="GO:0003925">
    <property type="term" value="F:G protein activity"/>
    <property type="evidence" value="ECO:0007669"/>
    <property type="project" value="UniProtKB-ARBA"/>
</dbReference>
<dbReference type="PRINTS" id="PR00318">
    <property type="entry name" value="GPROTEINA"/>
</dbReference>
<dbReference type="InterPro" id="IPR001345">
    <property type="entry name" value="PG/BPGM_mutase_AS"/>
</dbReference>
<dbReference type="GO" id="GO:0005525">
    <property type="term" value="F:GTP binding"/>
    <property type="evidence" value="ECO:0007669"/>
    <property type="project" value="UniProtKB-UniRule"/>
</dbReference>
<feature type="binding site" evidence="10">
    <location>
        <position position="47"/>
    </location>
    <ligand>
        <name>Mg(2+)</name>
        <dbReference type="ChEBI" id="CHEBI:18420"/>
    </ligand>
</feature>
<dbReference type="InterPro" id="IPR000654">
    <property type="entry name" value="Gprotein_alpha_Q"/>
</dbReference>
<evidence type="ECO:0000256" key="11">
    <source>
        <dbReference type="PIRSR" id="PIRSR613078-2"/>
    </source>
</evidence>
<evidence type="ECO:0000256" key="1">
    <source>
        <dbReference type="ARBA" id="ARBA00007976"/>
    </source>
</evidence>
<proteinExistence type="inferred from homology"/>
<dbReference type="SUPFAM" id="SSF52540">
    <property type="entry name" value="P-loop containing nucleoside triphosphate hydrolases"/>
    <property type="match status" value="1"/>
</dbReference>
<feature type="binding site" evidence="9">
    <location>
        <begin position="203"/>
        <end position="207"/>
    </location>
    <ligand>
        <name>GTP</name>
        <dbReference type="ChEBI" id="CHEBI:37565"/>
    </ligand>
</feature>
<comment type="similarity">
    <text evidence="1 12">Belongs to the G-alpha family. G(q) subfamily.</text>
</comment>
<evidence type="ECO:0000256" key="12">
    <source>
        <dbReference type="RuleBase" id="RU369122"/>
    </source>
</evidence>
<feature type="binding site" evidence="9">
    <location>
        <begin position="177"/>
        <end position="183"/>
    </location>
    <ligand>
        <name>GTP</name>
        <dbReference type="ChEBI" id="CHEBI:37565"/>
    </ligand>
</feature>
<gene>
    <name evidence="13" type="ORF">TCAL_14285</name>
</gene>
<dbReference type="PRINTS" id="PR00442">
    <property type="entry name" value="GPROTEINAQ"/>
</dbReference>
<dbReference type="FunFam" id="3.40.50.300:FF:000692">
    <property type="entry name" value="Guanine nucleotide-binding protein subunit alpha"/>
    <property type="match status" value="2"/>
</dbReference>
<comment type="subunit">
    <text evidence="12">G proteins are composed of 3 units; alpha, beta and gamma. The alpha chain contains the guanine nucleotide binding site.</text>
</comment>
<feature type="binding site" evidence="9">
    <location>
        <begin position="272"/>
        <end position="275"/>
    </location>
    <ligand>
        <name>GTP</name>
        <dbReference type="ChEBI" id="CHEBI:37565"/>
    </ligand>
</feature>
<evidence type="ECO:0000256" key="10">
    <source>
        <dbReference type="PIRSR" id="PIRSR601019-2"/>
    </source>
</evidence>
<feature type="binding site" evidence="9">
    <location>
        <begin position="43"/>
        <end position="48"/>
    </location>
    <ligand>
        <name>GTP</name>
        <dbReference type="ChEBI" id="CHEBI:37565"/>
    </ligand>
</feature>
<feature type="binding site" evidence="10">
    <location>
        <position position="183"/>
    </location>
    <ligand>
        <name>Mg(2+)</name>
        <dbReference type="ChEBI" id="CHEBI:18420"/>
    </ligand>
</feature>
<evidence type="ECO:0000256" key="5">
    <source>
        <dbReference type="ARBA" id="ARBA00023134"/>
    </source>
</evidence>
<dbReference type="Pfam" id="PF00300">
    <property type="entry name" value="His_Phos_1"/>
    <property type="match status" value="1"/>
</dbReference>
<dbReference type="SUPFAM" id="SSF47895">
    <property type="entry name" value="Transducin (alpha subunit), insertion domain"/>
    <property type="match status" value="1"/>
</dbReference>
<keyword evidence="14" id="KW-1185">Reference proteome</keyword>
<dbReference type="SMART" id="SM00855">
    <property type="entry name" value="PGAM"/>
    <property type="match status" value="1"/>
</dbReference>
<dbReference type="InterPro" id="IPR029033">
    <property type="entry name" value="His_PPase_superfam"/>
</dbReference>
<evidence type="ECO:0000313" key="14">
    <source>
        <dbReference type="Proteomes" id="UP000318571"/>
    </source>
</evidence>
<dbReference type="GO" id="GO:0031683">
    <property type="term" value="F:G-protein beta/gamma-subunit complex binding"/>
    <property type="evidence" value="ECO:0007669"/>
    <property type="project" value="UniProtKB-UniRule"/>
</dbReference>
<dbReference type="GO" id="GO:0046872">
    <property type="term" value="F:metal ion binding"/>
    <property type="evidence" value="ECO:0007669"/>
    <property type="project" value="UniProtKB-UniRule"/>
</dbReference>
<dbReference type="GO" id="GO:0001664">
    <property type="term" value="F:G protein-coupled receptor binding"/>
    <property type="evidence" value="ECO:0007669"/>
    <property type="project" value="UniProtKB-UniRule"/>
</dbReference>
<evidence type="ECO:0000256" key="4">
    <source>
        <dbReference type="ARBA" id="ARBA00022842"/>
    </source>
</evidence>
<keyword evidence="4 10" id="KW-0460">Magnesium</keyword>
<evidence type="ECO:0000313" key="13">
    <source>
        <dbReference type="EMBL" id="TRY63034.1"/>
    </source>
</evidence>
<dbReference type="InterPro" id="IPR011025">
    <property type="entry name" value="GproteinA_insert"/>
</dbReference>
<dbReference type="PANTHER" id="PTHR10218">
    <property type="entry name" value="GTP-BINDING PROTEIN ALPHA SUBUNIT"/>
    <property type="match status" value="1"/>
</dbReference>
<dbReference type="InterPro" id="IPR027417">
    <property type="entry name" value="P-loop_NTPase"/>
</dbReference>
<dbReference type="PANTHER" id="PTHR10218:SF329">
    <property type="entry name" value="GUANINE NUCLEOTIDE-BINDING PROTEIN G(Q) SUBUNIT ALPHA"/>
    <property type="match status" value="1"/>
</dbReference>
<evidence type="ECO:0000256" key="6">
    <source>
        <dbReference type="ARBA" id="ARBA00023139"/>
    </source>
</evidence>
<dbReference type="GO" id="GO:0005737">
    <property type="term" value="C:cytoplasm"/>
    <property type="evidence" value="ECO:0007669"/>
    <property type="project" value="TreeGrafter"/>
</dbReference>
<feature type="binding site" evidence="11">
    <location>
        <begin position="496"/>
        <end position="503"/>
    </location>
    <ligand>
        <name>substrate</name>
    </ligand>
</feature>
<dbReference type="PROSITE" id="PS51882">
    <property type="entry name" value="G_ALPHA"/>
    <property type="match status" value="1"/>
</dbReference>
<accession>A0A553NC58</accession>
<dbReference type="Gene3D" id="3.40.50.1240">
    <property type="entry name" value="Phosphoglycerate mutase-like"/>
    <property type="match status" value="1"/>
</dbReference>
<dbReference type="Proteomes" id="UP000318571">
    <property type="component" value="Chromosome 10"/>
</dbReference>
<keyword evidence="7 12" id="KW-0807">Transducer</keyword>
<name>A0A553NC58_TIGCA</name>
<keyword evidence="2 10" id="KW-0479">Metal-binding</keyword>
<dbReference type="CDD" id="cd07067">
    <property type="entry name" value="HP_PGM_like"/>
    <property type="match status" value="1"/>
</dbReference>
<evidence type="ECO:0000256" key="8">
    <source>
        <dbReference type="ARBA" id="ARBA00023288"/>
    </source>
</evidence>
<evidence type="ECO:0000256" key="9">
    <source>
        <dbReference type="PIRSR" id="PIRSR601019-1"/>
    </source>
</evidence>
<dbReference type="SMART" id="SM00275">
    <property type="entry name" value="G_alpha"/>
    <property type="match status" value="1"/>
</dbReference>
<keyword evidence="3 9" id="KW-0547">Nucleotide-binding</keyword>
<evidence type="ECO:0000256" key="3">
    <source>
        <dbReference type="ARBA" id="ARBA00022741"/>
    </source>
</evidence>
<dbReference type="SUPFAM" id="SSF53254">
    <property type="entry name" value="Phosphoglycerate mutase-like"/>
    <property type="match status" value="1"/>
</dbReference>
<dbReference type="FunFam" id="1.10.400.10:FF:000002">
    <property type="entry name" value="guanine nucleotide-binding protein G(Q) subunit alpha"/>
    <property type="match status" value="1"/>
</dbReference>
<feature type="binding site" evidence="9">
    <location>
        <position position="329"/>
    </location>
    <ligand>
        <name>GTP</name>
        <dbReference type="ChEBI" id="CHEBI:37565"/>
    </ligand>
</feature>
<organism evidence="13 14">
    <name type="scientific">Tigriopus californicus</name>
    <name type="common">Marine copepod</name>
    <dbReference type="NCBI Taxonomy" id="6832"/>
    <lineage>
        <taxon>Eukaryota</taxon>
        <taxon>Metazoa</taxon>
        <taxon>Ecdysozoa</taxon>
        <taxon>Arthropoda</taxon>
        <taxon>Crustacea</taxon>
        <taxon>Multicrustacea</taxon>
        <taxon>Hexanauplia</taxon>
        <taxon>Copepoda</taxon>
        <taxon>Harpacticoida</taxon>
        <taxon>Harpacticidae</taxon>
        <taxon>Tigriopus</taxon>
    </lineage>
</organism>
<dbReference type="GO" id="GO:0007188">
    <property type="term" value="P:adenylate cyclase-modulating G protein-coupled receptor signaling pathway"/>
    <property type="evidence" value="ECO:0007669"/>
    <property type="project" value="TreeGrafter"/>
</dbReference>
<dbReference type="PROSITE" id="PS00175">
    <property type="entry name" value="PG_MUTASE"/>
    <property type="match status" value="1"/>
</dbReference>
<protein>
    <recommendedName>
        <fullName evidence="12">Guanine nucleotide-binding protein subunit alpha</fullName>
    </recommendedName>
</protein>
<dbReference type="GO" id="GO:0005834">
    <property type="term" value="C:heterotrimeric G-protein complex"/>
    <property type="evidence" value="ECO:0007669"/>
    <property type="project" value="UniProtKB-UniRule"/>
</dbReference>
<dbReference type="CDD" id="cd00066">
    <property type="entry name" value="G-alpha"/>
    <property type="match status" value="1"/>
</dbReference>
<dbReference type="STRING" id="6832.A0A553NC58"/>
<evidence type="ECO:0000256" key="2">
    <source>
        <dbReference type="ARBA" id="ARBA00022723"/>
    </source>
</evidence>
<feature type="binding site" evidence="9">
    <location>
        <begin position="152"/>
        <end position="153"/>
    </location>
    <ligand>
        <name>GTP</name>
        <dbReference type="ChEBI" id="CHEBI:37565"/>
    </ligand>
</feature>
<keyword evidence="6" id="KW-0564">Palmitate</keyword>
<dbReference type="Gene3D" id="1.10.400.10">
    <property type="entry name" value="GI Alpha 1, domain 2-like"/>
    <property type="match status" value="1"/>
</dbReference>
<dbReference type="InterPro" id="IPR013078">
    <property type="entry name" value="His_Pase_superF_clade-1"/>
</dbReference>
<dbReference type="EMBL" id="VCGU01000458">
    <property type="protein sequence ID" value="TRY63034.1"/>
    <property type="molecule type" value="Genomic_DNA"/>
</dbReference>
<dbReference type="InterPro" id="IPR001019">
    <property type="entry name" value="Gprotein_alpha_su"/>
</dbReference>
<dbReference type="Gene3D" id="3.40.50.300">
    <property type="entry name" value="P-loop containing nucleotide triphosphate hydrolases"/>
    <property type="match status" value="1"/>
</dbReference>
<reference evidence="13 14" key="1">
    <citation type="journal article" date="2018" name="Nat. Ecol. Evol.">
        <title>Genomic signatures of mitonuclear coevolution across populations of Tigriopus californicus.</title>
        <authorList>
            <person name="Barreto F.S."/>
            <person name="Watson E.T."/>
            <person name="Lima T.G."/>
            <person name="Willett C.S."/>
            <person name="Edmands S."/>
            <person name="Li W."/>
            <person name="Burton R.S."/>
        </authorList>
    </citation>
    <scope>NUCLEOTIDE SEQUENCE [LARGE SCALE GENOMIC DNA]</scope>
    <source>
        <strain evidence="13 14">San Diego</strain>
    </source>
</reference>
<comment type="caution">
    <text evidence="13">The sequence shown here is derived from an EMBL/GenBank/DDBJ whole genome shotgun (WGS) entry which is preliminary data.</text>
</comment>
<evidence type="ECO:0000256" key="7">
    <source>
        <dbReference type="ARBA" id="ARBA00023224"/>
    </source>
</evidence>